<dbReference type="AlphaFoldDB" id="A0A9W9LW24"/>
<feature type="domain" description="F-box" evidence="1">
    <location>
        <begin position="9"/>
        <end position="56"/>
    </location>
</feature>
<dbReference type="InterPro" id="IPR036047">
    <property type="entry name" value="F-box-like_dom_sf"/>
</dbReference>
<gene>
    <name evidence="2" type="ORF">N7492_003278</name>
</gene>
<protein>
    <recommendedName>
        <fullName evidence="1">F-box domain-containing protein</fullName>
    </recommendedName>
</protein>
<proteinExistence type="predicted"/>
<evidence type="ECO:0000259" key="1">
    <source>
        <dbReference type="PROSITE" id="PS50181"/>
    </source>
</evidence>
<dbReference type="EMBL" id="JAPQKO010000002">
    <property type="protein sequence ID" value="KAJ5180068.1"/>
    <property type="molecule type" value="Genomic_DNA"/>
</dbReference>
<dbReference type="PROSITE" id="PS50181">
    <property type="entry name" value="FBOX"/>
    <property type="match status" value="1"/>
</dbReference>
<comment type="caution">
    <text evidence="2">The sequence shown here is derived from an EMBL/GenBank/DDBJ whole genome shotgun (WGS) entry which is preliminary data.</text>
</comment>
<dbReference type="SUPFAM" id="SSF81383">
    <property type="entry name" value="F-box domain"/>
    <property type="match status" value="1"/>
</dbReference>
<accession>A0A9W9LW24</accession>
<dbReference type="OrthoDB" id="3481585at2759"/>
<organism evidence="2 3">
    <name type="scientific">Penicillium capsulatum</name>
    <dbReference type="NCBI Taxonomy" id="69766"/>
    <lineage>
        <taxon>Eukaryota</taxon>
        <taxon>Fungi</taxon>
        <taxon>Dikarya</taxon>
        <taxon>Ascomycota</taxon>
        <taxon>Pezizomycotina</taxon>
        <taxon>Eurotiomycetes</taxon>
        <taxon>Eurotiomycetidae</taxon>
        <taxon>Eurotiales</taxon>
        <taxon>Aspergillaceae</taxon>
        <taxon>Penicillium</taxon>
    </lineage>
</organism>
<evidence type="ECO:0000313" key="2">
    <source>
        <dbReference type="EMBL" id="KAJ5180068.1"/>
    </source>
</evidence>
<keyword evidence="3" id="KW-1185">Reference proteome</keyword>
<reference evidence="2" key="2">
    <citation type="journal article" date="2023" name="IMA Fungus">
        <title>Comparative genomic study of the Penicillium genus elucidates a diverse pangenome and 15 lateral gene transfer events.</title>
        <authorList>
            <person name="Petersen C."/>
            <person name="Sorensen T."/>
            <person name="Nielsen M.R."/>
            <person name="Sondergaard T.E."/>
            <person name="Sorensen J.L."/>
            <person name="Fitzpatrick D.A."/>
            <person name="Frisvad J.C."/>
            <person name="Nielsen K.L."/>
        </authorList>
    </citation>
    <scope>NUCLEOTIDE SEQUENCE</scope>
    <source>
        <strain evidence="2">IBT 21917</strain>
    </source>
</reference>
<name>A0A9W9LW24_9EURO</name>
<dbReference type="Proteomes" id="UP001146351">
    <property type="component" value="Unassembled WGS sequence"/>
</dbReference>
<sequence length="533" mass="62658">MLIDSSKPRCSLTTLPTEIQGAIFRLLDPIGLISISQTNSQLRRLIQPTRSHWFELLLALEGIEEIGGKTPVFRSRNNQCEPASSSPEWQSMRWACTNCLHLLPSTAFDQHSLLRLCYRKPIPGSPASRLYTSWEPSRIGRANPIQNARRKHLQTIAEKKIRKRYDIALTYNHKRPKNSQEPAERLLSFQENGLEVFANMTISEFADLDPVDEEFLFDQEANLIELVRCGYNRHIRKCNECRYQTRELRRDCYGKYGTDKVPIVALRRVNRPTALDRFLPGISEVFDANRPAYTPVRVIWRQNIFHRVWTEWMVRCPGCGQWKEARKFMLGSFWGHWQPTNPTPLSWGYDDGYLNWDLTRVTGPMLDNLRCGPCYVRERGRDAYREEFMRFLRWNLSVVRDDFNSNLMCGWNHLGYLVRMCPKPYRKDFLRVISGPQEALRALRSCEGEDCGLSYQDVAVFRLYRAQWMDLRESLYRDNQSEWIRDADWFSTWNIHYDNMEANWMWLQAIQAQVEEKTETLVDWALEASSQPG</sequence>
<reference evidence="2" key="1">
    <citation type="submission" date="2022-11" db="EMBL/GenBank/DDBJ databases">
        <authorList>
            <person name="Petersen C."/>
        </authorList>
    </citation>
    <scope>NUCLEOTIDE SEQUENCE</scope>
    <source>
        <strain evidence="2">IBT 21917</strain>
    </source>
</reference>
<evidence type="ECO:0000313" key="3">
    <source>
        <dbReference type="Proteomes" id="UP001146351"/>
    </source>
</evidence>
<dbReference type="CDD" id="cd09917">
    <property type="entry name" value="F-box_SF"/>
    <property type="match status" value="1"/>
</dbReference>
<dbReference type="InterPro" id="IPR001810">
    <property type="entry name" value="F-box_dom"/>
</dbReference>